<dbReference type="RefSeq" id="WP_092783998.1">
    <property type="nucleotide sequence ID" value="NZ_FORA01000006.1"/>
</dbReference>
<feature type="transmembrane region" description="Helical" evidence="1">
    <location>
        <begin position="51"/>
        <end position="69"/>
    </location>
</feature>
<keyword evidence="1" id="KW-1133">Transmembrane helix</keyword>
<dbReference type="Proteomes" id="UP000199110">
    <property type="component" value="Unassembled WGS sequence"/>
</dbReference>
<dbReference type="OrthoDB" id="7725207at2"/>
<reference evidence="2 3" key="1">
    <citation type="submission" date="2016-10" db="EMBL/GenBank/DDBJ databases">
        <authorList>
            <person name="de Groot N.N."/>
        </authorList>
    </citation>
    <scope>NUCLEOTIDE SEQUENCE [LARGE SCALE GENOMIC DNA]</scope>
    <source>
        <strain evidence="2 3">DSM 19073</strain>
    </source>
</reference>
<name>A0A1I3TQT7_9RHOB</name>
<keyword evidence="1" id="KW-0812">Transmembrane</keyword>
<proteinExistence type="predicted"/>
<evidence type="ECO:0000313" key="3">
    <source>
        <dbReference type="Proteomes" id="UP000199110"/>
    </source>
</evidence>
<keyword evidence="3" id="KW-1185">Reference proteome</keyword>
<dbReference type="AlphaFoldDB" id="A0A1I3TQT7"/>
<dbReference type="EMBL" id="FORA01000006">
    <property type="protein sequence ID" value="SFJ73165.1"/>
    <property type="molecule type" value="Genomic_DNA"/>
</dbReference>
<sequence length="150" mass="16988">MSETNRDAAATLILRLGLSWFIFLWAAHKIITPGQYAQLARHFDGIDPSFAQIYAVGAIQIILCLLAAVGLFRLLSFGALAVMHVFTITRRWDGFFDPFALNDSGFPIHRNQVIDLAVMAGFIALILLIHRDRWSIGGWLDRRRGPAWWH</sequence>
<dbReference type="STRING" id="390807.SAMN04488095_3491"/>
<keyword evidence="1" id="KW-0472">Membrane</keyword>
<feature type="transmembrane region" description="Helical" evidence="1">
    <location>
        <begin position="74"/>
        <end position="92"/>
    </location>
</feature>
<feature type="transmembrane region" description="Helical" evidence="1">
    <location>
        <begin position="112"/>
        <end position="129"/>
    </location>
</feature>
<evidence type="ECO:0000256" key="1">
    <source>
        <dbReference type="SAM" id="Phobius"/>
    </source>
</evidence>
<protein>
    <submittedName>
        <fullName evidence="2">Uncharacterized protein</fullName>
    </submittedName>
</protein>
<gene>
    <name evidence="2" type="ORF">SAMN04488095_3491</name>
</gene>
<feature type="transmembrane region" description="Helical" evidence="1">
    <location>
        <begin position="12"/>
        <end position="31"/>
    </location>
</feature>
<organism evidence="2 3">
    <name type="scientific">Jannaschia pohangensis</name>
    <dbReference type="NCBI Taxonomy" id="390807"/>
    <lineage>
        <taxon>Bacteria</taxon>
        <taxon>Pseudomonadati</taxon>
        <taxon>Pseudomonadota</taxon>
        <taxon>Alphaproteobacteria</taxon>
        <taxon>Rhodobacterales</taxon>
        <taxon>Roseobacteraceae</taxon>
        <taxon>Jannaschia</taxon>
    </lineage>
</organism>
<accession>A0A1I3TQT7</accession>
<evidence type="ECO:0000313" key="2">
    <source>
        <dbReference type="EMBL" id="SFJ73165.1"/>
    </source>
</evidence>